<gene>
    <name evidence="2" type="ORF">CB0940_05373</name>
    <name evidence="3" type="ORF">RHO25_002523</name>
</gene>
<dbReference type="EMBL" id="LKMD01000102">
    <property type="protein sequence ID" value="PIA97957.1"/>
    <property type="molecule type" value="Genomic_DNA"/>
</dbReference>
<reference evidence="3 5" key="2">
    <citation type="submission" date="2023-09" db="EMBL/GenBank/DDBJ databases">
        <title>Complete-Gapless Cercospora beticola genome.</title>
        <authorList>
            <person name="Wyatt N.A."/>
            <person name="Spanner R.E."/>
            <person name="Bolton M.D."/>
        </authorList>
    </citation>
    <scope>NUCLEOTIDE SEQUENCE [LARGE SCALE GENOMIC DNA]</scope>
    <source>
        <strain evidence="3">Cb09-40</strain>
    </source>
</reference>
<evidence type="ECO:0000313" key="3">
    <source>
        <dbReference type="EMBL" id="WPA97912.1"/>
    </source>
</evidence>
<feature type="signal peptide" evidence="1">
    <location>
        <begin position="1"/>
        <end position="17"/>
    </location>
</feature>
<dbReference type="Proteomes" id="UP000230605">
    <property type="component" value="Chromosome 2"/>
</dbReference>
<sequence>MWVIGPLLALLSSIAAASPAPEAYASAKPPPQVCSSVSKAIKTLRASSTASAYCSSYLGIKPVVSTVVSTVTTTGFTTVSTTQVARQTTTSTVEVISLSTSTSTETSYVGYTTTVGTTTSTSVTTTVISSVRYSCEPSVYNPPRAKEKRSVPNSKSAIRLPTCLKAFEKTLGNACKCLSLKAPTRTSTRLFTSGVTRTVTSTYLRTEFDTATTTTTIVSVITARTTTTVTSSTVSVTASTSTISTSTSTTFTSTTTYTVFPTFGLLPTAPAIANEGAYAEIVEHTPQGNPAYGAVLSTRNNRINDVRTQLFQLSSECHLTALGGPYTGTRMFTENCCLRAGTSFAFFRLSPPGQIAGVGTQPSICRIIDTNELDCDFVYGANEWSQQRAEGGPYWKVGKPGAYQGFISDGGPDQLLGFPRVVPYSENCNEAGSNSTCIDN</sequence>
<reference evidence="2 4" key="1">
    <citation type="submission" date="2015-10" db="EMBL/GenBank/DDBJ databases">
        <title>The cercosporin biosynthetic gene cluster was horizontally transferred to several fungal lineages and shown to be expanded in Cercospora beticola based on microsynteny with recipient genomes.</title>
        <authorList>
            <person name="De Jonge R."/>
            <person name="Ebert M.K."/>
            <person name="Suttle J.C."/>
            <person name="Jurick Ii W.M."/>
            <person name="Secor G.A."/>
            <person name="Thomma B.P."/>
            <person name="Van De Peer Y."/>
            <person name="Bolton M.D."/>
        </authorList>
    </citation>
    <scope>NUCLEOTIDE SEQUENCE [LARGE SCALE GENOMIC DNA]</scope>
    <source>
        <strain evidence="2 4">09-40</strain>
    </source>
</reference>
<evidence type="ECO:0000313" key="2">
    <source>
        <dbReference type="EMBL" id="PIA97957.1"/>
    </source>
</evidence>
<proteinExistence type="predicted"/>
<dbReference type="Proteomes" id="UP001302367">
    <property type="component" value="Chromosome 2"/>
</dbReference>
<dbReference type="EMBL" id="CP134185">
    <property type="protein sequence ID" value="WPA97912.1"/>
    <property type="molecule type" value="Genomic_DNA"/>
</dbReference>
<protein>
    <submittedName>
        <fullName evidence="2">Uncharacterized protein</fullName>
    </submittedName>
</protein>
<organism evidence="2 4">
    <name type="scientific">Cercospora beticola</name>
    <name type="common">Sugarbeet leaf spot fungus</name>
    <dbReference type="NCBI Taxonomy" id="122368"/>
    <lineage>
        <taxon>Eukaryota</taxon>
        <taxon>Fungi</taxon>
        <taxon>Dikarya</taxon>
        <taxon>Ascomycota</taxon>
        <taxon>Pezizomycotina</taxon>
        <taxon>Dothideomycetes</taxon>
        <taxon>Dothideomycetidae</taxon>
        <taxon>Mycosphaerellales</taxon>
        <taxon>Mycosphaerellaceae</taxon>
        <taxon>Cercospora</taxon>
    </lineage>
</organism>
<dbReference type="AlphaFoldDB" id="A0A2G5HZI9"/>
<feature type="chain" id="PRO_5013713969" evidence="1">
    <location>
        <begin position="18"/>
        <end position="440"/>
    </location>
</feature>
<keyword evidence="5" id="KW-1185">Reference proteome</keyword>
<dbReference type="OrthoDB" id="10388126at2759"/>
<keyword evidence="1" id="KW-0732">Signal</keyword>
<evidence type="ECO:0000256" key="1">
    <source>
        <dbReference type="SAM" id="SignalP"/>
    </source>
</evidence>
<evidence type="ECO:0000313" key="4">
    <source>
        <dbReference type="Proteomes" id="UP000230605"/>
    </source>
</evidence>
<accession>A0A2G5HZI9</accession>
<name>A0A2G5HZI9_CERBT</name>
<evidence type="ECO:0000313" key="5">
    <source>
        <dbReference type="Proteomes" id="UP001302367"/>
    </source>
</evidence>